<comment type="similarity">
    <text evidence="1">Belongs to the PhzF family.</text>
</comment>
<evidence type="ECO:0000313" key="4">
    <source>
        <dbReference type="EMBL" id="ASS95227.1"/>
    </source>
</evidence>
<dbReference type="PANTHER" id="PTHR13774">
    <property type="entry name" value="PHENAZINE BIOSYNTHESIS PROTEIN"/>
    <property type="match status" value="1"/>
</dbReference>
<dbReference type="AlphaFoldDB" id="A0A223EJ05"/>
<dbReference type="PIRSF" id="PIRSF016184">
    <property type="entry name" value="PhzC_PhzF"/>
    <property type="match status" value="1"/>
</dbReference>
<reference evidence="4 5" key="1">
    <citation type="submission" date="2016-10" db="EMBL/GenBank/DDBJ databases">
        <title>The whole genome sequencing and assembly of Bacillus simplex DSM 1321 strain.</title>
        <authorList>
            <person name="Park M.-K."/>
            <person name="Lee Y.-J."/>
            <person name="Yi H."/>
            <person name="Bahn Y.-S."/>
            <person name="Kim J.F."/>
            <person name="Lee D.-W."/>
        </authorList>
    </citation>
    <scope>NUCLEOTIDE SEQUENCE [LARGE SCALE GENOMIC DNA]</scope>
    <source>
        <strain evidence="4 5">DSM 1321</strain>
    </source>
</reference>
<dbReference type="SUPFAM" id="SSF54506">
    <property type="entry name" value="Diaminopimelate epimerase-like"/>
    <property type="match status" value="1"/>
</dbReference>
<evidence type="ECO:0000256" key="1">
    <source>
        <dbReference type="ARBA" id="ARBA00008270"/>
    </source>
</evidence>
<dbReference type="Gene3D" id="3.10.310.10">
    <property type="entry name" value="Diaminopimelate Epimerase, Chain A, domain 1"/>
    <property type="match status" value="2"/>
</dbReference>
<evidence type="ECO:0000256" key="2">
    <source>
        <dbReference type="ARBA" id="ARBA00023235"/>
    </source>
</evidence>
<name>A0A223EJ05_9BACI</name>
<dbReference type="GO" id="GO:0005737">
    <property type="term" value="C:cytoplasm"/>
    <property type="evidence" value="ECO:0007669"/>
    <property type="project" value="TreeGrafter"/>
</dbReference>
<dbReference type="RefSeq" id="WP_063236334.1">
    <property type="nucleotide sequence ID" value="NZ_BCVO01000046.1"/>
</dbReference>
<dbReference type="InterPro" id="IPR003719">
    <property type="entry name" value="Phenazine_PhzF-like"/>
</dbReference>
<evidence type="ECO:0000313" key="5">
    <source>
        <dbReference type="Proteomes" id="UP000214618"/>
    </source>
</evidence>
<dbReference type="OrthoDB" id="9788221at2"/>
<proteinExistence type="inferred from homology"/>
<organism evidence="4 5">
    <name type="scientific">Peribacillus simplex NBRC 15720 = DSM 1321</name>
    <dbReference type="NCBI Taxonomy" id="1349754"/>
    <lineage>
        <taxon>Bacteria</taxon>
        <taxon>Bacillati</taxon>
        <taxon>Bacillota</taxon>
        <taxon>Bacilli</taxon>
        <taxon>Bacillales</taxon>
        <taxon>Bacillaceae</taxon>
        <taxon>Peribacillus</taxon>
    </lineage>
</organism>
<protein>
    <submittedName>
        <fullName evidence="4">Isomerase</fullName>
    </submittedName>
</protein>
<dbReference type="GeneID" id="56474207"/>
<evidence type="ECO:0000256" key="3">
    <source>
        <dbReference type="PIRSR" id="PIRSR016184-1"/>
    </source>
</evidence>
<dbReference type="NCBIfam" id="TIGR00654">
    <property type="entry name" value="PhzF_family"/>
    <property type="match status" value="1"/>
</dbReference>
<sequence length="296" mass="32911">MKMVRVFHYDAFSSKPNKGNPAGVVLDADGLTEKEMQDIALKVGFNETSFPMESDIADLRIRYFTPGHEMNLCGHATMATIHALKTRGLLDKDELMIETGAGILPIKIHTTADQEIYITMKQAAPQFEAFNGDKGGLASSLGLDIEDLESELPIVYGSTGLWTLLVPVKERNSFKRMKANNNLFPQLLKEMPRASVHPFCLEAYDKDAHMHARHFSSPFSGTLEDPVTGTASGVMGAYYAKYIKDDLEDEVHLLIEQGHEIGKDGRVRVTATKNHDTYDIEITGNAVYVKEFEVEV</sequence>
<gene>
    <name evidence="4" type="ORF">BS1321_15705</name>
</gene>
<dbReference type="GO" id="GO:0016853">
    <property type="term" value="F:isomerase activity"/>
    <property type="evidence" value="ECO:0007669"/>
    <property type="project" value="UniProtKB-KW"/>
</dbReference>
<dbReference type="Proteomes" id="UP000214618">
    <property type="component" value="Chromosome"/>
</dbReference>
<dbReference type="PANTHER" id="PTHR13774:SF17">
    <property type="entry name" value="PHENAZINE BIOSYNTHESIS-LIKE DOMAIN-CONTAINING PROTEIN"/>
    <property type="match status" value="1"/>
</dbReference>
<feature type="active site" evidence="3">
    <location>
        <position position="47"/>
    </location>
</feature>
<keyword evidence="2 4" id="KW-0413">Isomerase</keyword>
<dbReference type="Pfam" id="PF02567">
    <property type="entry name" value="PhzC-PhzF"/>
    <property type="match status" value="1"/>
</dbReference>
<accession>A0A223EJ05</accession>
<dbReference type="EMBL" id="CP017704">
    <property type="protein sequence ID" value="ASS95227.1"/>
    <property type="molecule type" value="Genomic_DNA"/>
</dbReference>